<evidence type="ECO:0000256" key="1">
    <source>
        <dbReference type="ARBA" id="ARBA00004477"/>
    </source>
</evidence>
<gene>
    <name evidence="11" type="primary">100115154</name>
</gene>
<protein>
    <recommendedName>
        <fullName evidence="3">dolichol kinase</fullName>
        <ecNumber evidence="3">2.7.1.108</ecNumber>
    </recommendedName>
</protein>
<dbReference type="Proteomes" id="UP000002358">
    <property type="component" value="Chromosome 4"/>
</dbReference>
<dbReference type="KEGG" id="nvi:100115154"/>
<feature type="transmembrane region" description="Helical" evidence="10">
    <location>
        <begin position="147"/>
        <end position="167"/>
    </location>
</feature>
<dbReference type="GO" id="GO:0005789">
    <property type="term" value="C:endoplasmic reticulum membrane"/>
    <property type="evidence" value="ECO:0007669"/>
    <property type="project" value="UniProtKB-SubCell"/>
</dbReference>
<comment type="similarity">
    <text evidence="2">Belongs to the polyprenol kinase family.</text>
</comment>
<evidence type="ECO:0000256" key="8">
    <source>
        <dbReference type="ARBA" id="ARBA00022989"/>
    </source>
</evidence>
<evidence type="ECO:0000256" key="2">
    <source>
        <dbReference type="ARBA" id="ARBA00010794"/>
    </source>
</evidence>
<dbReference type="PANTHER" id="PTHR13205">
    <property type="entry name" value="TRANSMEMBRANE PROTEIN 15-RELATED"/>
    <property type="match status" value="1"/>
</dbReference>
<sequence length="471" mass="51661">MEILTRHYDVLEKRILSSLAGNDLRHRTTDCSGLWLGPLIGLSALITFLKEDTSYSEICLLTGIAGGSLVISCVCLYTRLMTANVAAKDFHVVYFLPAIMLSTLFLLLANKGLLVSVTWGLTVGSLSTWGVIQLMSNLPGCFTLGEATAVMHGIVLFLLSTFTNLPLRYHLPPIHDNDIATAILQVIILYILAICMLCANFPKLRGPTQFYLLVIGMLLVIVLPALHIILDQSPVLWILSFIFSTSDRILLLLYWAGCLFIASVAVVFQVLRNSQATTSVRKIFHVLAVMVYIPGLIWQPTFLYLASGVVLTLFSLIELLRILNLPPLGSFLQDGFSLFADEKDSMISLTPLYLLSGLSATLWMPTESMGLLPLMSGVLTIGIGDTSASLVGSHWGKHKWMESEKSIEGTIACVVSQLIVIFGLATFGYVESTSLLVRSVCSVILVSLVEARTEQVDNLALPFLMYLCLTF</sequence>
<feature type="transmembrane region" description="Helical" evidence="10">
    <location>
        <begin position="90"/>
        <end position="108"/>
    </location>
</feature>
<feature type="transmembrane region" description="Helical" evidence="10">
    <location>
        <begin position="32"/>
        <end position="49"/>
    </location>
</feature>
<feature type="transmembrane region" description="Helical" evidence="10">
    <location>
        <begin position="179"/>
        <end position="198"/>
    </location>
</feature>
<feature type="transmembrane region" description="Helical" evidence="10">
    <location>
        <begin position="370"/>
        <end position="391"/>
    </location>
</feature>
<evidence type="ECO:0000256" key="7">
    <source>
        <dbReference type="ARBA" id="ARBA00022824"/>
    </source>
</evidence>
<name>A0A7M7G1C5_NASVI</name>
<evidence type="ECO:0000313" key="11">
    <source>
        <dbReference type="EnsemblMetazoa" id="XP_001599962"/>
    </source>
</evidence>
<feature type="transmembrane region" description="Helical" evidence="10">
    <location>
        <begin position="55"/>
        <end position="78"/>
    </location>
</feature>
<reference evidence="11" key="1">
    <citation type="submission" date="2021-01" db="UniProtKB">
        <authorList>
            <consortium name="EnsemblMetazoa"/>
        </authorList>
    </citation>
    <scope>IDENTIFICATION</scope>
</reference>
<evidence type="ECO:0000256" key="3">
    <source>
        <dbReference type="ARBA" id="ARBA00012132"/>
    </source>
</evidence>
<evidence type="ECO:0000256" key="5">
    <source>
        <dbReference type="ARBA" id="ARBA00022692"/>
    </source>
</evidence>
<keyword evidence="6" id="KW-0418">Kinase</keyword>
<dbReference type="GO" id="GO:0004168">
    <property type="term" value="F:dolichol kinase activity"/>
    <property type="evidence" value="ECO:0007669"/>
    <property type="project" value="UniProtKB-EC"/>
</dbReference>
<dbReference type="InterPro" id="IPR032974">
    <property type="entry name" value="Polypren_kinase"/>
</dbReference>
<dbReference type="EnsemblMetazoa" id="XM_001599912">
    <property type="protein sequence ID" value="XP_001599962"/>
    <property type="gene ID" value="LOC100115154"/>
</dbReference>
<keyword evidence="7" id="KW-0256">Endoplasmic reticulum</keyword>
<dbReference type="PANTHER" id="PTHR13205:SF15">
    <property type="entry name" value="DOLICHOL KINASE"/>
    <property type="match status" value="1"/>
</dbReference>
<dbReference type="InParanoid" id="A0A7M7G1C5"/>
<dbReference type="OrthoDB" id="377083at2759"/>
<evidence type="ECO:0000256" key="9">
    <source>
        <dbReference type="ARBA" id="ARBA00023136"/>
    </source>
</evidence>
<keyword evidence="8 10" id="KW-1133">Transmembrane helix</keyword>
<dbReference type="FunCoup" id="A0A7M7G1C5">
    <property type="interactions" value="766"/>
</dbReference>
<feature type="transmembrane region" description="Helical" evidence="10">
    <location>
        <begin position="283"/>
        <end position="298"/>
    </location>
</feature>
<keyword evidence="12" id="KW-1185">Reference proteome</keyword>
<evidence type="ECO:0000256" key="10">
    <source>
        <dbReference type="SAM" id="Phobius"/>
    </source>
</evidence>
<feature type="transmembrane region" description="Helical" evidence="10">
    <location>
        <begin position="210"/>
        <end position="229"/>
    </location>
</feature>
<organism evidence="11 12">
    <name type="scientific">Nasonia vitripennis</name>
    <name type="common">Parasitic wasp</name>
    <dbReference type="NCBI Taxonomy" id="7425"/>
    <lineage>
        <taxon>Eukaryota</taxon>
        <taxon>Metazoa</taxon>
        <taxon>Ecdysozoa</taxon>
        <taxon>Arthropoda</taxon>
        <taxon>Hexapoda</taxon>
        <taxon>Insecta</taxon>
        <taxon>Pterygota</taxon>
        <taxon>Neoptera</taxon>
        <taxon>Endopterygota</taxon>
        <taxon>Hymenoptera</taxon>
        <taxon>Apocrita</taxon>
        <taxon>Proctotrupomorpha</taxon>
        <taxon>Chalcidoidea</taxon>
        <taxon>Pteromalidae</taxon>
        <taxon>Pteromalinae</taxon>
        <taxon>Nasonia</taxon>
    </lineage>
</organism>
<dbReference type="GO" id="GO:0043048">
    <property type="term" value="P:dolichyl monophosphate biosynthetic process"/>
    <property type="evidence" value="ECO:0007669"/>
    <property type="project" value="TreeGrafter"/>
</dbReference>
<keyword evidence="4" id="KW-0808">Transferase</keyword>
<evidence type="ECO:0000313" key="12">
    <source>
        <dbReference type="Proteomes" id="UP000002358"/>
    </source>
</evidence>
<feature type="transmembrane region" description="Helical" evidence="10">
    <location>
        <begin position="411"/>
        <end position="430"/>
    </location>
</feature>
<comment type="subcellular location">
    <subcellularLocation>
        <location evidence="1">Endoplasmic reticulum membrane</location>
        <topology evidence="1">Multi-pass membrane protein</topology>
    </subcellularLocation>
</comment>
<evidence type="ECO:0000256" key="4">
    <source>
        <dbReference type="ARBA" id="ARBA00022679"/>
    </source>
</evidence>
<keyword evidence="5 10" id="KW-0812">Transmembrane</keyword>
<feature type="transmembrane region" description="Helical" evidence="10">
    <location>
        <begin position="345"/>
        <end position="364"/>
    </location>
</feature>
<accession>A0A7M7G1C5</accession>
<evidence type="ECO:0000256" key="6">
    <source>
        <dbReference type="ARBA" id="ARBA00022777"/>
    </source>
</evidence>
<dbReference type="EC" id="2.7.1.108" evidence="3"/>
<proteinExistence type="inferred from homology"/>
<feature type="transmembrane region" description="Helical" evidence="10">
    <location>
        <begin position="114"/>
        <end position="135"/>
    </location>
</feature>
<dbReference type="OMA" id="EIHWPGT"/>
<dbReference type="AlphaFoldDB" id="A0A7M7G1C5"/>
<feature type="transmembrane region" description="Helical" evidence="10">
    <location>
        <begin position="249"/>
        <end position="271"/>
    </location>
</feature>
<keyword evidence="9 10" id="KW-0472">Membrane</keyword>